<dbReference type="AlphaFoldDB" id="A0A4U6BNK5"/>
<evidence type="ECO:0000259" key="1">
    <source>
        <dbReference type="Pfam" id="PF01575"/>
    </source>
</evidence>
<dbReference type="OrthoDB" id="9801735at2"/>
<dbReference type="EMBL" id="LBIA02000001">
    <property type="protein sequence ID" value="TKT70274.1"/>
    <property type="molecule type" value="Genomic_DNA"/>
</dbReference>
<name>A0A4U6BNK5_9BRAD</name>
<dbReference type="InterPro" id="IPR039375">
    <property type="entry name" value="NodN-like"/>
</dbReference>
<accession>A0A4U6BNK5</accession>
<dbReference type="RefSeq" id="WP_046829070.1">
    <property type="nucleotide sequence ID" value="NZ_LBIA02000001.1"/>
</dbReference>
<dbReference type="CDD" id="cd03450">
    <property type="entry name" value="NodN"/>
    <property type="match status" value="1"/>
</dbReference>
<gene>
    <name evidence="2" type="ORF">YH63_001940</name>
</gene>
<sequence>MTELTFKEYVAKKGEEVGVSRWFDITQERIDKFADVTEDWQFIHVDPEKAAKTPFGGTVAHGFLTLSMLAAMTYDALPAVKGRVMGVNYGFDKIRFISPVKSGSRVRARFKLIEVTLRNPKEYMSKSEVAVEIEGVDKPAVIAEWLGVSYFQEPLET</sequence>
<dbReference type="PANTHER" id="PTHR42993:SF1">
    <property type="entry name" value="MAOC-LIKE DEHYDRATASE DOMAIN-CONTAINING PROTEIN"/>
    <property type="match status" value="1"/>
</dbReference>
<evidence type="ECO:0000313" key="3">
    <source>
        <dbReference type="Proteomes" id="UP000034832"/>
    </source>
</evidence>
<dbReference type="Proteomes" id="UP000034832">
    <property type="component" value="Unassembled WGS sequence"/>
</dbReference>
<feature type="domain" description="MaoC-like" evidence="1">
    <location>
        <begin position="13"/>
        <end position="119"/>
    </location>
</feature>
<dbReference type="InterPro" id="IPR002539">
    <property type="entry name" value="MaoC-like_dom"/>
</dbReference>
<dbReference type="InterPro" id="IPR029069">
    <property type="entry name" value="HotDog_dom_sf"/>
</dbReference>
<organism evidence="2 3">
    <name type="scientific">Afipia massiliensis</name>
    <dbReference type="NCBI Taxonomy" id="211460"/>
    <lineage>
        <taxon>Bacteria</taxon>
        <taxon>Pseudomonadati</taxon>
        <taxon>Pseudomonadota</taxon>
        <taxon>Alphaproteobacteria</taxon>
        <taxon>Hyphomicrobiales</taxon>
        <taxon>Nitrobacteraceae</taxon>
        <taxon>Afipia</taxon>
    </lineage>
</organism>
<dbReference type="SUPFAM" id="SSF54637">
    <property type="entry name" value="Thioesterase/thiol ester dehydrase-isomerase"/>
    <property type="match status" value="1"/>
</dbReference>
<comment type="caution">
    <text evidence="2">The sequence shown here is derived from an EMBL/GenBank/DDBJ whole genome shotgun (WGS) entry which is preliminary data.</text>
</comment>
<evidence type="ECO:0000313" key="2">
    <source>
        <dbReference type="EMBL" id="TKT70274.1"/>
    </source>
</evidence>
<dbReference type="STRING" id="211460.YH63_16950"/>
<keyword evidence="3" id="KW-1185">Reference proteome</keyword>
<protein>
    <submittedName>
        <fullName evidence="2">MaoC family dehydratase</fullName>
    </submittedName>
</protein>
<dbReference type="Pfam" id="PF01575">
    <property type="entry name" value="MaoC_dehydratas"/>
    <property type="match status" value="1"/>
</dbReference>
<dbReference type="Gene3D" id="3.10.129.10">
    <property type="entry name" value="Hotdog Thioesterase"/>
    <property type="match status" value="1"/>
</dbReference>
<reference evidence="2" key="1">
    <citation type="submission" date="2019-04" db="EMBL/GenBank/DDBJ databases">
        <title>Whole genome sequencing of cave bacteria.</title>
        <authorList>
            <person name="Gan H.M."/>
            <person name="Barton H."/>
            <person name="Savka M.A."/>
        </authorList>
    </citation>
    <scope>NUCLEOTIDE SEQUENCE [LARGE SCALE GENOMIC DNA]</scope>
    <source>
        <strain evidence="2">LC387</strain>
    </source>
</reference>
<dbReference type="PANTHER" id="PTHR42993">
    <property type="entry name" value="MAOC-LIKE DEHYDRATASE DOMAIN-CONTAINING PROTEIN"/>
    <property type="match status" value="1"/>
</dbReference>
<proteinExistence type="predicted"/>